<reference evidence="4 5" key="1">
    <citation type="submission" date="2015-12" db="EMBL/GenBank/DDBJ databases">
        <title>Draft genome of Thermovenabulum gondwanense isolated from a red thermophilic microbial mat colonisisng an outflow channel of a bore well.</title>
        <authorList>
            <person name="Patel B.K."/>
        </authorList>
    </citation>
    <scope>NUCLEOTIDE SEQUENCE [LARGE SCALE GENOMIC DNA]</scope>
    <source>
        <strain evidence="4 5">R270</strain>
    </source>
</reference>
<dbReference type="Pfam" id="PF03061">
    <property type="entry name" value="4HBT"/>
    <property type="match status" value="1"/>
</dbReference>
<proteinExistence type="inferred from homology"/>
<accession>A0A162MWK1</accession>
<dbReference type="InterPro" id="IPR039298">
    <property type="entry name" value="ACOT13"/>
</dbReference>
<evidence type="ECO:0000313" key="4">
    <source>
        <dbReference type="EMBL" id="KYO68026.1"/>
    </source>
</evidence>
<name>A0A162MWK1_9FIRM</name>
<feature type="domain" description="Thioesterase" evidence="3">
    <location>
        <begin position="56"/>
        <end position="129"/>
    </location>
</feature>
<dbReference type="SUPFAM" id="SSF54637">
    <property type="entry name" value="Thioesterase/thiol ester dehydrase-isomerase"/>
    <property type="match status" value="1"/>
</dbReference>
<dbReference type="InterPro" id="IPR006683">
    <property type="entry name" value="Thioestr_dom"/>
</dbReference>
<gene>
    <name evidence="4" type="ORF">ATZ99_03370</name>
</gene>
<evidence type="ECO:0000259" key="3">
    <source>
        <dbReference type="Pfam" id="PF03061"/>
    </source>
</evidence>
<dbReference type="Gene3D" id="3.10.129.10">
    <property type="entry name" value="Hotdog Thioesterase"/>
    <property type="match status" value="1"/>
</dbReference>
<dbReference type="PANTHER" id="PTHR21660">
    <property type="entry name" value="THIOESTERASE SUPERFAMILY MEMBER-RELATED"/>
    <property type="match status" value="1"/>
</dbReference>
<comment type="similarity">
    <text evidence="1">Belongs to the thioesterase PaaI family.</text>
</comment>
<dbReference type="PANTHER" id="PTHR21660:SF1">
    <property type="entry name" value="ACYL-COENZYME A THIOESTERASE 13"/>
    <property type="match status" value="1"/>
</dbReference>
<dbReference type="RefSeq" id="WP_245641278.1">
    <property type="nucleotide sequence ID" value="NZ_LOHZ01000019.1"/>
</dbReference>
<comment type="caution">
    <text evidence="4">The sequence shown here is derived from an EMBL/GenBank/DDBJ whole genome shotgun (WGS) entry which is preliminary data.</text>
</comment>
<dbReference type="InterPro" id="IPR029069">
    <property type="entry name" value="HotDog_dom_sf"/>
</dbReference>
<dbReference type="GO" id="GO:0047617">
    <property type="term" value="F:fatty acyl-CoA hydrolase activity"/>
    <property type="evidence" value="ECO:0007669"/>
    <property type="project" value="InterPro"/>
</dbReference>
<sequence length="140" mass="15427">MGVINKGLEDEIFRETIENFLSSPFINLMGYRILEIGKGEIAIEYNPGKEMLNALGIIHGGSTAALCDTAMGFAVRSLGKIPTTVEMKINYLFPVNLNDKILARGKVIKEGENICVAECDLIKEDKVVVKSIGTYFNLKK</sequence>
<dbReference type="EMBL" id="LOHZ01000019">
    <property type="protein sequence ID" value="KYO68026.1"/>
    <property type="molecule type" value="Genomic_DNA"/>
</dbReference>
<keyword evidence="2" id="KW-0378">Hydrolase</keyword>
<organism evidence="4 5">
    <name type="scientific">Thermovenabulum gondwanense</name>
    <dbReference type="NCBI Taxonomy" id="520767"/>
    <lineage>
        <taxon>Bacteria</taxon>
        <taxon>Bacillati</taxon>
        <taxon>Bacillota</taxon>
        <taxon>Clostridia</taxon>
        <taxon>Thermosediminibacterales</taxon>
        <taxon>Thermosediminibacteraceae</taxon>
        <taxon>Thermovenabulum</taxon>
    </lineage>
</organism>
<protein>
    <recommendedName>
        <fullName evidence="3">Thioesterase domain-containing protein</fullName>
    </recommendedName>
</protein>
<dbReference type="InterPro" id="IPR003736">
    <property type="entry name" value="PAAI_dom"/>
</dbReference>
<keyword evidence="5" id="KW-1185">Reference proteome</keyword>
<evidence type="ECO:0000313" key="5">
    <source>
        <dbReference type="Proteomes" id="UP000075737"/>
    </source>
</evidence>
<evidence type="ECO:0000256" key="1">
    <source>
        <dbReference type="ARBA" id="ARBA00008324"/>
    </source>
</evidence>
<evidence type="ECO:0000256" key="2">
    <source>
        <dbReference type="ARBA" id="ARBA00022801"/>
    </source>
</evidence>
<dbReference type="CDD" id="cd03443">
    <property type="entry name" value="PaaI_thioesterase"/>
    <property type="match status" value="1"/>
</dbReference>
<dbReference type="STRING" id="520767.ATZ99_03370"/>
<dbReference type="Proteomes" id="UP000075737">
    <property type="component" value="Unassembled WGS sequence"/>
</dbReference>
<dbReference type="AlphaFoldDB" id="A0A162MWK1"/>
<dbReference type="NCBIfam" id="TIGR00369">
    <property type="entry name" value="unchar_dom_1"/>
    <property type="match status" value="1"/>
</dbReference>